<gene>
    <name evidence="2" type="ORF">DY000_02063004</name>
</gene>
<accession>A0ABQ7AZH8</accession>
<evidence type="ECO:0000313" key="3">
    <source>
        <dbReference type="Proteomes" id="UP000266723"/>
    </source>
</evidence>
<comment type="caution">
    <text evidence="2">The sequence shown here is derived from an EMBL/GenBank/DDBJ whole genome shotgun (WGS) entry which is preliminary data.</text>
</comment>
<evidence type="ECO:0000313" key="2">
    <source>
        <dbReference type="EMBL" id="KAF3519386.1"/>
    </source>
</evidence>
<sequence length="74" mass="8364">MQHRRGLEIGFNNSRNRLDLYSSIYLGSQQWIEGSDARILPASRRSLSHQGSSPTGNLPQVHSYLDTLRLPSAR</sequence>
<name>A0ABQ7AZH8_BRACR</name>
<feature type="compositionally biased region" description="Polar residues" evidence="1">
    <location>
        <begin position="48"/>
        <end position="60"/>
    </location>
</feature>
<organism evidence="2 3">
    <name type="scientific">Brassica cretica</name>
    <name type="common">Mustard</name>
    <dbReference type="NCBI Taxonomy" id="69181"/>
    <lineage>
        <taxon>Eukaryota</taxon>
        <taxon>Viridiplantae</taxon>
        <taxon>Streptophyta</taxon>
        <taxon>Embryophyta</taxon>
        <taxon>Tracheophyta</taxon>
        <taxon>Spermatophyta</taxon>
        <taxon>Magnoliopsida</taxon>
        <taxon>eudicotyledons</taxon>
        <taxon>Gunneridae</taxon>
        <taxon>Pentapetalae</taxon>
        <taxon>rosids</taxon>
        <taxon>malvids</taxon>
        <taxon>Brassicales</taxon>
        <taxon>Brassicaceae</taxon>
        <taxon>Brassiceae</taxon>
        <taxon>Brassica</taxon>
    </lineage>
</organism>
<feature type="region of interest" description="Disordered" evidence="1">
    <location>
        <begin position="44"/>
        <end position="74"/>
    </location>
</feature>
<keyword evidence="3" id="KW-1185">Reference proteome</keyword>
<dbReference type="EMBL" id="QGKV02001556">
    <property type="protein sequence ID" value="KAF3519386.1"/>
    <property type="molecule type" value="Genomic_DNA"/>
</dbReference>
<evidence type="ECO:0000256" key="1">
    <source>
        <dbReference type="SAM" id="MobiDB-lite"/>
    </source>
</evidence>
<protein>
    <submittedName>
        <fullName evidence="2">Uncharacterized protein</fullName>
    </submittedName>
</protein>
<dbReference type="Proteomes" id="UP000266723">
    <property type="component" value="Unassembled WGS sequence"/>
</dbReference>
<proteinExistence type="predicted"/>
<reference evidence="2 3" key="1">
    <citation type="journal article" date="2020" name="BMC Genomics">
        <title>Intraspecific diversification of the crop wild relative Brassica cretica Lam. using demographic model selection.</title>
        <authorList>
            <person name="Kioukis A."/>
            <person name="Michalopoulou V.A."/>
            <person name="Briers L."/>
            <person name="Pirintsos S."/>
            <person name="Studholme D.J."/>
            <person name="Pavlidis P."/>
            <person name="Sarris P.F."/>
        </authorList>
    </citation>
    <scope>NUCLEOTIDE SEQUENCE [LARGE SCALE GENOMIC DNA]</scope>
    <source>
        <strain evidence="3">cv. PFS-1207/04</strain>
    </source>
</reference>